<dbReference type="Gene3D" id="1.20.120.660">
    <property type="entry name" value="IL-4 antagonist (De novo design) like domain"/>
    <property type="match status" value="1"/>
</dbReference>
<dbReference type="InterPro" id="IPR031877">
    <property type="entry name" value="SmbP"/>
</dbReference>
<dbReference type="Pfam" id="PF16785">
    <property type="entry name" value="SMBP"/>
    <property type="match status" value="1"/>
</dbReference>
<dbReference type="GO" id="GO:0046872">
    <property type="term" value="F:metal ion binding"/>
    <property type="evidence" value="ECO:0007669"/>
    <property type="project" value="InterPro"/>
</dbReference>
<keyword evidence="2" id="KW-1185">Reference proteome</keyword>
<accession>A0A0S4LD86</accession>
<evidence type="ECO:0000313" key="1">
    <source>
        <dbReference type="EMBL" id="CUS33867.1"/>
    </source>
</evidence>
<gene>
    <name evidence="1" type="primary">smbP</name>
    <name evidence="1" type="ORF">COMA1_11383</name>
</gene>
<dbReference type="AlphaFoldDB" id="A0A0S4LD86"/>
<sequence length="125" mass="13169">MTHQNPRRAAALTGALVMLFTATLPLQPTFGEGGARRDTVRQEQTVKDILKHAMEAVDHGKQGHTEKLVTSAEASLQQAVTGGRDPHVAEAIANLKAAIEQGKAGHPDVATKHAEAAVAHLSQGK</sequence>
<dbReference type="RefSeq" id="WP_176697893.1">
    <property type="nucleotide sequence ID" value="NZ_CZQA01000001.1"/>
</dbReference>
<dbReference type="CDD" id="cd13840">
    <property type="entry name" value="SMBP_like"/>
    <property type="match status" value="1"/>
</dbReference>
<organism evidence="1 2">
    <name type="scientific">Candidatus Nitrospira nitrosa</name>
    <dbReference type="NCBI Taxonomy" id="1742972"/>
    <lineage>
        <taxon>Bacteria</taxon>
        <taxon>Pseudomonadati</taxon>
        <taxon>Nitrospirota</taxon>
        <taxon>Nitrospiria</taxon>
        <taxon>Nitrospirales</taxon>
        <taxon>Nitrospiraceae</taxon>
        <taxon>Nitrospira</taxon>
    </lineage>
</organism>
<proteinExistence type="predicted"/>
<name>A0A0S4LD86_9BACT</name>
<dbReference type="EMBL" id="CZQA01000001">
    <property type="protein sequence ID" value="CUS33867.1"/>
    <property type="molecule type" value="Genomic_DNA"/>
</dbReference>
<protein>
    <submittedName>
        <fullName evidence="1">Metal-binding protein SmbP</fullName>
    </submittedName>
</protein>
<evidence type="ECO:0000313" key="2">
    <source>
        <dbReference type="Proteomes" id="UP000199032"/>
    </source>
</evidence>
<dbReference type="Proteomes" id="UP000199032">
    <property type="component" value="Unassembled WGS sequence"/>
</dbReference>
<reference evidence="1 2" key="1">
    <citation type="submission" date="2015-10" db="EMBL/GenBank/DDBJ databases">
        <authorList>
            <person name="Gilbert D.G."/>
        </authorList>
    </citation>
    <scope>NUCLEOTIDE SEQUENCE [LARGE SCALE GENOMIC DNA]</scope>
    <source>
        <strain evidence="1">COMA1</strain>
    </source>
</reference>